<dbReference type="Gene3D" id="1.20.120.520">
    <property type="entry name" value="nmb1532 protein domain like"/>
    <property type="match status" value="1"/>
</dbReference>
<reference evidence="2 3" key="1">
    <citation type="submission" date="2023-08" db="EMBL/GenBank/DDBJ databases">
        <title>Black Yeasts Isolated from many extreme environments.</title>
        <authorList>
            <person name="Coleine C."/>
            <person name="Stajich J.E."/>
            <person name="Selbmann L."/>
        </authorList>
    </citation>
    <scope>NUCLEOTIDE SEQUENCE [LARGE SCALE GENOMIC DNA]</scope>
    <source>
        <strain evidence="2 3">CCFEE 536</strain>
    </source>
</reference>
<keyword evidence="3" id="KW-1185">Reference proteome</keyword>
<evidence type="ECO:0000313" key="3">
    <source>
        <dbReference type="Proteomes" id="UP001357485"/>
    </source>
</evidence>
<protein>
    <recommendedName>
        <fullName evidence="1">Hemerythrin-like domain-containing protein</fullName>
    </recommendedName>
</protein>
<dbReference type="PANTHER" id="PTHR35585">
    <property type="entry name" value="HHE DOMAIN PROTEIN (AFU_ORTHOLOGUE AFUA_4G00730)"/>
    <property type="match status" value="1"/>
</dbReference>
<sequence length="187" mass="21560">MGETISEALGNDHKYLDHCYEQIKAGTDLKTKTQWRNQLTWALARHAISEELTVYPAMEKHLGEEGLKLTNEDRAQHQAVKEDLNILQNLSPDDPKFDPLLERLMQDLHHHIEHESNEDMPRLEKVLSKEESRAVARSFQRTKMITPTRSHPSAPNRPYFENVAALLAAPIDKVMDLMRSFPQDSKL</sequence>
<dbReference type="EMBL" id="JAVRRA010009055">
    <property type="protein sequence ID" value="KAK5252705.1"/>
    <property type="molecule type" value="Genomic_DNA"/>
</dbReference>
<dbReference type="InterPro" id="IPR012312">
    <property type="entry name" value="Hemerythrin-like"/>
</dbReference>
<accession>A0ABR0LWJ8</accession>
<organism evidence="2 3">
    <name type="scientific">Cryomyces antarcticus</name>
    <dbReference type="NCBI Taxonomy" id="329879"/>
    <lineage>
        <taxon>Eukaryota</taxon>
        <taxon>Fungi</taxon>
        <taxon>Dikarya</taxon>
        <taxon>Ascomycota</taxon>
        <taxon>Pezizomycotina</taxon>
        <taxon>Dothideomycetes</taxon>
        <taxon>Dothideomycetes incertae sedis</taxon>
        <taxon>Cryomyces</taxon>
    </lineage>
</organism>
<feature type="domain" description="Hemerythrin-like" evidence="1">
    <location>
        <begin position="5"/>
        <end position="123"/>
    </location>
</feature>
<dbReference type="Pfam" id="PF01814">
    <property type="entry name" value="Hemerythrin"/>
    <property type="match status" value="1"/>
</dbReference>
<evidence type="ECO:0000313" key="2">
    <source>
        <dbReference type="EMBL" id="KAK5252705.1"/>
    </source>
</evidence>
<dbReference type="PANTHER" id="PTHR35585:SF1">
    <property type="entry name" value="HHE DOMAIN PROTEIN (AFU_ORTHOLOGUE AFUA_4G00730)"/>
    <property type="match status" value="1"/>
</dbReference>
<dbReference type="Proteomes" id="UP001357485">
    <property type="component" value="Unassembled WGS sequence"/>
</dbReference>
<comment type="caution">
    <text evidence="2">The sequence shown here is derived from an EMBL/GenBank/DDBJ whole genome shotgun (WGS) entry which is preliminary data.</text>
</comment>
<proteinExistence type="predicted"/>
<gene>
    <name evidence="2" type="ORF">LTR16_005356</name>
</gene>
<evidence type="ECO:0000259" key="1">
    <source>
        <dbReference type="Pfam" id="PF01814"/>
    </source>
</evidence>
<name>A0ABR0LWJ8_9PEZI</name>